<dbReference type="GO" id="GO:0003677">
    <property type="term" value="F:DNA binding"/>
    <property type="evidence" value="ECO:0007669"/>
    <property type="project" value="UniProtKB-KW"/>
</dbReference>
<dbReference type="PANTHER" id="PTHR13356">
    <property type="entry name" value="OB FOLD NUCLEIC ACID BINDING PROTEIN-RELATED"/>
    <property type="match status" value="1"/>
</dbReference>
<dbReference type="PANTHER" id="PTHR13356:SF0">
    <property type="entry name" value="SOSS COMPLEX SUBUNIT B HOMOLOG"/>
    <property type="match status" value="1"/>
</dbReference>
<sequence>MHHHPTPDINQDDPTQQVQSTALSIPFEEVNGRRVQNHIAELKPQQKSIELKVVVICKDAPKELKNKEILTQCLVADHSAKVLCNFYGELGKILKPGDVVYLSGAYTSIFKDHMVLYQSAKGGVYRLRDFFFVFDPSGPNMSEPTYAMEIDQKTGREMYTIVKSSANQNNTMPPSPDKLGKNNM</sequence>
<dbReference type="InterPro" id="IPR051231">
    <property type="entry name" value="SOSS-B"/>
</dbReference>
<dbReference type="OrthoDB" id="295715at2759"/>
<organism evidence="3 4">
    <name type="scientific">Halteria grandinella</name>
    <dbReference type="NCBI Taxonomy" id="5974"/>
    <lineage>
        <taxon>Eukaryota</taxon>
        <taxon>Sar</taxon>
        <taxon>Alveolata</taxon>
        <taxon>Ciliophora</taxon>
        <taxon>Intramacronucleata</taxon>
        <taxon>Spirotrichea</taxon>
        <taxon>Stichotrichia</taxon>
        <taxon>Sporadotrichida</taxon>
        <taxon>Halteriidae</taxon>
        <taxon>Halteria</taxon>
    </lineage>
</organism>
<dbReference type="GO" id="GO:0000724">
    <property type="term" value="P:double-strand break repair via homologous recombination"/>
    <property type="evidence" value="ECO:0007669"/>
    <property type="project" value="TreeGrafter"/>
</dbReference>
<dbReference type="GO" id="GO:0010212">
    <property type="term" value="P:response to ionizing radiation"/>
    <property type="evidence" value="ECO:0007669"/>
    <property type="project" value="TreeGrafter"/>
</dbReference>
<protein>
    <submittedName>
        <fullName evidence="3">Uncharacterized protein</fullName>
    </submittedName>
</protein>
<feature type="region of interest" description="Disordered" evidence="2">
    <location>
        <begin position="164"/>
        <end position="184"/>
    </location>
</feature>
<evidence type="ECO:0000313" key="4">
    <source>
        <dbReference type="Proteomes" id="UP000785679"/>
    </source>
</evidence>
<proteinExistence type="predicted"/>
<keyword evidence="1" id="KW-0238">DNA-binding</keyword>
<comment type="caution">
    <text evidence="3">The sequence shown here is derived from an EMBL/GenBank/DDBJ whole genome shotgun (WGS) entry which is preliminary data.</text>
</comment>
<dbReference type="Proteomes" id="UP000785679">
    <property type="component" value="Unassembled WGS sequence"/>
</dbReference>
<name>A0A8J8NID6_HALGN</name>
<accession>A0A8J8NID6</accession>
<gene>
    <name evidence="3" type="ORF">FGO68_gene3893</name>
</gene>
<evidence type="ECO:0000256" key="2">
    <source>
        <dbReference type="SAM" id="MobiDB-lite"/>
    </source>
</evidence>
<dbReference type="SUPFAM" id="SSF50249">
    <property type="entry name" value="Nucleic acid-binding proteins"/>
    <property type="match status" value="1"/>
</dbReference>
<dbReference type="InterPro" id="IPR012340">
    <property type="entry name" value="NA-bd_OB-fold"/>
</dbReference>
<evidence type="ECO:0000313" key="3">
    <source>
        <dbReference type="EMBL" id="TNV75657.1"/>
    </source>
</evidence>
<evidence type="ECO:0000256" key="1">
    <source>
        <dbReference type="ARBA" id="ARBA00023125"/>
    </source>
</evidence>
<dbReference type="Gene3D" id="2.40.50.140">
    <property type="entry name" value="Nucleic acid-binding proteins"/>
    <property type="match status" value="1"/>
</dbReference>
<reference evidence="3" key="1">
    <citation type="submission" date="2019-06" db="EMBL/GenBank/DDBJ databases">
        <authorList>
            <person name="Zheng W."/>
        </authorList>
    </citation>
    <scope>NUCLEOTIDE SEQUENCE</scope>
    <source>
        <strain evidence="3">QDHG01</strain>
    </source>
</reference>
<dbReference type="EMBL" id="RRYP01015120">
    <property type="protein sequence ID" value="TNV75657.1"/>
    <property type="molecule type" value="Genomic_DNA"/>
</dbReference>
<dbReference type="AlphaFoldDB" id="A0A8J8NID6"/>
<keyword evidence="4" id="KW-1185">Reference proteome</keyword>